<organism evidence="3 4">
    <name type="scientific">Luteipulveratus flavus</name>
    <dbReference type="NCBI Taxonomy" id="3031728"/>
    <lineage>
        <taxon>Bacteria</taxon>
        <taxon>Bacillati</taxon>
        <taxon>Actinomycetota</taxon>
        <taxon>Actinomycetes</taxon>
        <taxon>Micrococcales</taxon>
        <taxon>Dermacoccaceae</taxon>
        <taxon>Luteipulveratus</taxon>
    </lineage>
</organism>
<feature type="domain" description="DUF7144" evidence="2">
    <location>
        <begin position="14"/>
        <end position="125"/>
    </location>
</feature>
<feature type="transmembrane region" description="Helical" evidence="1">
    <location>
        <begin position="106"/>
        <end position="124"/>
    </location>
</feature>
<comment type="caution">
    <text evidence="3">The sequence shown here is derived from an EMBL/GenBank/DDBJ whole genome shotgun (WGS) entry which is preliminary data.</text>
</comment>
<name>A0ABT6C264_9MICO</name>
<evidence type="ECO:0000313" key="4">
    <source>
        <dbReference type="Proteomes" id="UP001528912"/>
    </source>
</evidence>
<gene>
    <name evidence="3" type="ORF">P4R38_00395</name>
</gene>
<keyword evidence="1" id="KW-1133">Transmembrane helix</keyword>
<evidence type="ECO:0000256" key="1">
    <source>
        <dbReference type="SAM" id="Phobius"/>
    </source>
</evidence>
<proteinExistence type="predicted"/>
<dbReference type="RefSeq" id="WP_277190458.1">
    <property type="nucleotide sequence ID" value="NZ_JAROAV010000001.1"/>
</dbReference>
<sequence length="130" mass="14207">MSHATRNVWAAGLSVFAGTMLAVVGLFQLLEGLSAVLDDDVYVTTRDYVYQLDITTWGWIHVVVGLIGLLIGVFIVLGRTVALMAGIALAAVSAVTNFLFLPWYPWWSLIVIAIDVMVIWALSVQLSRTP</sequence>
<keyword evidence="4" id="KW-1185">Reference proteome</keyword>
<keyword evidence="1" id="KW-0472">Membrane</keyword>
<protein>
    <recommendedName>
        <fullName evidence="2">DUF7144 domain-containing protein</fullName>
    </recommendedName>
</protein>
<accession>A0ABT6C264</accession>
<dbReference type="EMBL" id="JAROAV010000001">
    <property type="protein sequence ID" value="MDF8262701.1"/>
    <property type="molecule type" value="Genomic_DNA"/>
</dbReference>
<dbReference type="Pfam" id="PF23636">
    <property type="entry name" value="DUF7144"/>
    <property type="match status" value="1"/>
</dbReference>
<feature type="transmembrane region" description="Helical" evidence="1">
    <location>
        <begin position="82"/>
        <end position="100"/>
    </location>
</feature>
<feature type="transmembrane region" description="Helical" evidence="1">
    <location>
        <begin position="7"/>
        <end position="30"/>
    </location>
</feature>
<feature type="transmembrane region" description="Helical" evidence="1">
    <location>
        <begin position="57"/>
        <end position="77"/>
    </location>
</feature>
<keyword evidence="1" id="KW-0812">Transmembrane</keyword>
<dbReference type="InterPro" id="IPR055568">
    <property type="entry name" value="DUF7144"/>
</dbReference>
<reference evidence="3 4" key="1">
    <citation type="submission" date="2023-03" db="EMBL/GenBank/DDBJ databases">
        <title>YIM 133296 draft genome.</title>
        <authorList>
            <person name="Xiong L."/>
        </authorList>
    </citation>
    <scope>NUCLEOTIDE SEQUENCE [LARGE SCALE GENOMIC DNA]</scope>
    <source>
        <strain evidence="3 4">YIM 133296</strain>
    </source>
</reference>
<evidence type="ECO:0000313" key="3">
    <source>
        <dbReference type="EMBL" id="MDF8262701.1"/>
    </source>
</evidence>
<dbReference type="Proteomes" id="UP001528912">
    <property type="component" value="Unassembled WGS sequence"/>
</dbReference>
<evidence type="ECO:0000259" key="2">
    <source>
        <dbReference type="Pfam" id="PF23636"/>
    </source>
</evidence>